<evidence type="ECO:0000313" key="1">
    <source>
        <dbReference type="EMBL" id="KKK89903.1"/>
    </source>
</evidence>
<protein>
    <submittedName>
        <fullName evidence="1">Uncharacterized protein</fullName>
    </submittedName>
</protein>
<feature type="non-terminal residue" evidence="1">
    <location>
        <position position="107"/>
    </location>
</feature>
<accession>A0A0F8Z880</accession>
<dbReference type="EMBL" id="LAZR01049328">
    <property type="protein sequence ID" value="KKK89903.1"/>
    <property type="molecule type" value="Genomic_DNA"/>
</dbReference>
<name>A0A0F8Z880_9ZZZZ</name>
<sequence>MPKTCPEASEQLKTAIRAALLKRAPAYNRGVWEEDLAEEIQVHPNTIRNAIRAKRLINAAALWCLCEKFTGFEAEIYNKNPCRADSMKVAAEIAESLRAYADQIDRG</sequence>
<organism evidence="1">
    <name type="scientific">marine sediment metagenome</name>
    <dbReference type="NCBI Taxonomy" id="412755"/>
    <lineage>
        <taxon>unclassified sequences</taxon>
        <taxon>metagenomes</taxon>
        <taxon>ecological metagenomes</taxon>
    </lineage>
</organism>
<reference evidence="1" key="1">
    <citation type="journal article" date="2015" name="Nature">
        <title>Complex archaea that bridge the gap between prokaryotes and eukaryotes.</title>
        <authorList>
            <person name="Spang A."/>
            <person name="Saw J.H."/>
            <person name="Jorgensen S.L."/>
            <person name="Zaremba-Niedzwiedzka K."/>
            <person name="Martijn J."/>
            <person name="Lind A.E."/>
            <person name="van Eijk R."/>
            <person name="Schleper C."/>
            <person name="Guy L."/>
            <person name="Ettema T.J."/>
        </authorList>
    </citation>
    <scope>NUCLEOTIDE SEQUENCE</scope>
</reference>
<gene>
    <name evidence="1" type="ORF">LCGC14_2728470</name>
</gene>
<proteinExistence type="predicted"/>
<comment type="caution">
    <text evidence="1">The sequence shown here is derived from an EMBL/GenBank/DDBJ whole genome shotgun (WGS) entry which is preliminary data.</text>
</comment>
<dbReference type="AlphaFoldDB" id="A0A0F8Z880"/>